<dbReference type="InterPro" id="IPR029039">
    <property type="entry name" value="Flavoprotein-like_sf"/>
</dbReference>
<protein>
    <submittedName>
        <fullName evidence="2">Chromate reductase</fullName>
    </submittedName>
</protein>
<organism evidence="2 3">
    <name type="scientific">Rhizobium esperanzae</name>
    <dbReference type="NCBI Taxonomy" id="1967781"/>
    <lineage>
        <taxon>Bacteria</taxon>
        <taxon>Pseudomonadati</taxon>
        <taxon>Pseudomonadota</taxon>
        <taxon>Alphaproteobacteria</taxon>
        <taxon>Hyphomicrobiales</taxon>
        <taxon>Rhizobiaceae</taxon>
        <taxon>Rhizobium/Agrobacterium group</taxon>
        <taxon>Rhizobium</taxon>
    </lineage>
</organism>
<dbReference type="GO" id="GO:0005829">
    <property type="term" value="C:cytosol"/>
    <property type="evidence" value="ECO:0007669"/>
    <property type="project" value="TreeGrafter"/>
</dbReference>
<dbReference type="SUPFAM" id="SSF52218">
    <property type="entry name" value="Flavoproteins"/>
    <property type="match status" value="1"/>
</dbReference>
<dbReference type="PANTHER" id="PTHR30543:SF21">
    <property type="entry name" value="NAD(P)H-DEPENDENT FMN REDUCTASE LOT6"/>
    <property type="match status" value="1"/>
</dbReference>
<dbReference type="AlphaFoldDB" id="A0A7W6USS0"/>
<dbReference type="RefSeq" id="WP_184502029.1">
    <property type="nucleotide sequence ID" value="NZ_JACIHI010000025.1"/>
</dbReference>
<evidence type="ECO:0000259" key="1">
    <source>
        <dbReference type="Pfam" id="PF03358"/>
    </source>
</evidence>
<evidence type="ECO:0000313" key="2">
    <source>
        <dbReference type="EMBL" id="MBB4443613.1"/>
    </source>
</evidence>
<dbReference type="EMBL" id="JACIHI010000025">
    <property type="protein sequence ID" value="MBB4443613.1"/>
    <property type="molecule type" value="Genomic_DNA"/>
</dbReference>
<dbReference type="InterPro" id="IPR050712">
    <property type="entry name" value="NAD(P)H-dep_reductase"/>
</dbReference>
<accession>A0A7W6USS0</accession>
<comment type="caution">
    <text evidence="2">The sequence shown here is derived from an EMBL/GenBank/DDBJ whole genome shotgun (WGS) entry which is preliminary data.</text>
</comment>
<dbReference type="GO" id="GO:0010181">
    <property type="term" value="F:FMN binding"/>
    <property type="evidence" value="ECO:0007669"/>
    <property type="project" value="TreeGrafter"/>
</dbReference>
<gene>
    <name evidence="2" type="ORF">GGE15_006919</name>
</gene>
<dbReference type="Proteomes" id="UP000533724">
    <property type="component" value="Unassembled WGS sequence"/>
</dbReference>
<proteinExistence type="predicted"/>
<feature type="domain" description="NADPH-dependent FMN reductase-like" evidence="1">
    <location>
        <begin position="6"/>
        <end position="150"/>
    </location>
</feature>
<dbReference type="PANTHER" id="PTHR30543">
    <property type="entry name" value="CHROMATE REDUCTASE"/>
    <property type="match status" value="1"/>
</dbReference>
<evidence type="ECO:0000313" key="3">
    <source>
        <dbReference type="Proteomes" id="UP000533724"/>
    </source>
</evidence>
<dbReference type="GO" id="GO:0016491">
    <property type="term" value="F:oxidoreductase activity"/>
    <property type="evidence" value="ECO:0007669"/>
    <property type="project" value="InterPro"/>
</dbReference>
<dbReference type="InterPro" id="IPR005025">
    <property type="entry name" value="FMN_Rdtase-like_dom"/>
</dbReference>
<sequence>MSKKDVAVLVGSLRQASINLKLARAMQRVAPDSLNLDIVPIGDLPLYNQDLETETPPSAWKAFRERINACEGVIFVTPEYNRSVPAVLKNAIEVGSRPYGKSVWDHKPGAITGASPGLIGGAVAALQLRVILTNINVPTLPQPEVYLSTADKLVGDNGTFLNEGTQKFIETFLSAFEVWLARFK</sequence>
<dbReference type="Pfam" id="PF03358">
    <property type="entry name" value="FMN_red"/>
    <property type="match status" value="1"/>
</dbReference>
<dbReference type="Gene3D" id="3.40.50.360">
    <property type="match status" value="1"/>
</dbReference>
<name>A0A7W6USS0_9HYPH</name>
<reference evidence="2 3" key="1">
    <citation type="submission" date="2020-08" db="EMBL/GenBank/DDBJ databases">
        <title>Genomic Encyclopedia of Type Strains, Phase IV (KMG-V): Genome sequencing to study the core and pangenomes of soil and plant-associated prokaryotes.</title>
        <authorList>
            <person name="Whitman W."/>
        </authorList>
    </citation>
    <scope>NUCLEOTIDE SEQUENCE [LARGE SCALE GENOMIC DNA]</scope>
    <source>
        <strain evidence="2 3">SEMIA 414</strain>
    </source>
</reference>